<comment type="caution">
    <text evidence="1">The sequence shown here is derived from an EMBL/GenBank/DDBJ whole genome shotgun (WGS) entry which is preliminary data.</text>
</comment>
<evidence type="ECO:0000313" key="2">
    <source>
        <dbReference type="Proteomes" id="UP000565576"/>
    </source>
</evidence>
<proteinExistence type="predicted"/>
<dbReference type="Proteomes" id="UP000565576">
    <property type="component" value="Unassembled WGS sequence"/>
</dbReference>
<gene>
    <name evidence="1" type="ORF">GGD46_004207</name>
</gene>
<sequence>MQAIQLARQTNEELALAGCGLGGMDMTTMTAKLARNPPVEVLQLLIDWPKLQ</sequence>
<evidence type="ECO:0000313" key="1">
    <source>
        <dbReference type="EMBL" id="MBB6486908.1"/>
    </source>
</evidence>
<organism evidence="1 2">
    <name type="scientific">Rhizobium lusitanum</name>
    <dbReference type="NCBI Taxonomy" id="293958"/>
    <lineage>
        <taxon>Bacteria</taxon>
        <taxon>Pseudomonadati</taxon>
        <taxon>Pseudomonadota</taxon>
        <taxon>Alphaproteobacteria</taxon>
        <taxon>Hyphomicrobiales</taxon>
        <taxon>Rhizobiaceae</taxon>
        <taxon>Rhizobium/Agrobacterium group</taxon>
        <taxon>Rhizobium</taxon>
    </lineage>
</organism>
<name>A0A7X0MFD0_9HYPH</name>
<accession>A0A7X0MFD0</accession>
<dbReference type="EMBL" id="JACHBG010000010">
    <property type="protein sequence ID" value="MBB6486908.1"/>
    <property type="molecule type" value="Genomic_DNA"/>
</dbReference>
<reference evidence="1 2" key="1">
    <citation type="submission" date="2020-08" db="EMBL/GenBank/DDBJ databases">
        <title>Genomic Encyclopedia of Type Strains, Phase IV (KMG-V): Genome sequencing to study the core and pangenomes of soil and plant-associated prokaryotes.</title>
        <authorList>
            <person name="Whitman W."/>
        </authorList>
    </citation>
    <scope>NUCLEOTIDE SEQUENCE [LARGE SCALE GENOMIC DNA]</scope>
    <source>
        <strain evidence="1 2">SEMIA 4060</strain>
    </source>
</reference>
<dbReference type="AlphaFoldDB" id="A0A7X0MFD0"/>
<dbReference type="RefSeq" id="WP_184707261.1">
    <property type="nucleotide sequence ID" value="NZ_JACHBG010000010.1"/>
</dbReference>
<protein>
    <submittedName>
        <fullName evidence="1">Uncharacterized protein</fullName>
    </submittedName>
</protein>